<gene>
    <name evidence="4" type="ORF">ACFYWW_05820</name>
</gene>
<evidence type="ECO:0000256" key="3">
    <source>
        <dbReference type="SAM" id="SignalP"/>
    </source>
</evidence>
<evidence type="ECO:0008006" key="6">
    <source>
        <dbReference type="Google" id="ProtNLM"/>
    </source>
</evidence>
<dbReference type="Proteomes" id="UP001601976">
    <property type="component" value="Unassembled WGS sequence"/>
</dbReference>
<comment type="caution">
    <text evidence="4">The sequence shown here is derived from an EMBL/GenBank/DDBJ whole genome shotgun (WGS) entry which is preliminary data.</text>
</comment>
<dbReference type="EMBL" id="JBIAPK010000001">
    <property type="protein sequence ID" value="MFF3338242.1"/>
    <property type="molecule type" value="Genomic_DNA"/>
</dbReference>
<organism evidence="4 5">
    <name type="scientific">Streptomyces flavidovirens</name>
    <dbReference type="NCBI Taxonomy" id="67298"/>
    <lineage>
        <taxon>Bacteria</taxon>
        <taxon>Bacillati</taxon>
        <taxon>Actinomycetota</taxon>
        <taxon>Actinomycetes</taxon>
        <taxon>Kitasatosporales</taxon>
        <taxon>Streptomycetaceae</taxon>
        <taxon>Streptomyces</taxon>
    </lineage>
</organism>
<feature type="compositionally biased region" description="Basic and acidic residues" evidence="1">
    <location>
        <begin position="209"/>
        <end position="242"/>
    </location>
</feature>
<keyword evidence="2" id="KW-0472">Membrane</keyword>
<feature type="region of interest" description="Disordered" evidence="1">
    <location>
        <begin position="204"/>
        <end position="253"/>
    </location>
</feature>
<evidence type="ECO:0000256" key="2">
    <source>
        <dbReference type="SAM" id="Phobius"/>
    </source>
</evidence>
<dbReference type="RefSeq" id="WP_355722097.1">
    <property type="nucleotide sequence ID" value="NZ_JBEXNP010000011.1"/>
</dbReference>
<feature type="compositionally biased region" description="Basic and acidic residues" evidence="1">
    <location>
        <begin position="40"/>
        <end position="55"/>
    </location>
</feature>
<keyword evidence="3" id="KW-0732">Signal</keyword>
<protein>
    <recommendedName>
        <fullName evidence="6">Gram-positive cocci surface proteins LPxTG domain-containing protein</fullName>
    </recommendedName>
</protein>
<keyword evidence="2" id="KW-1133">Transmembrane helix</keyword>
<keyword evidence="2" id="KW-0812">Transmembrane</keyword>
<evidence type="ECO:0000313" key="5">
    <source>
        <dbReference type="Proteomes" id="UP001601976"/>
    </source>
</evidence>
<evidence type="ECO:0000256" key="1">
    <source>
        <dbReference type="SAM" id="MobiDB-lite"/>
    </source>
</evidence>
<feature type="transmembrane region" description="Helical" evidence="2">
    <location>
        <begin position="270"/>
        <end position="292"/>
    </location>
</feature>
<feature type="signal peptide" evidence="3">
    <location>
        <begin position="1"/>
        <end position="23"/>
    </location>
</feature>
<sequence>MRLRIALALGVTAVALASSGAVAAHADEDAANFAEPFRAAPDKRPFRAAPDKRPSCGDPASSDFPLTTRLRGGPDTYRAGGAAGEWSLELTNTTGESCRNIHPVIVLMDRERELDSRQMELEFQDGAGRWIDVPFHTTDEDEHIGVFDGGFPGFTVAPDRTVTVKVRLAFDSDAAPARAVANAAVVQRQPDDGEWVGESNDYRFTVTGRDGDRDAGHDTDTDVETDRDPDPDRSPAPEHEPAPDITLDDGTPRIREHPHALAMTGRDPGLLLALGATAGALLLGGGALVAGARRLRAPQRRE</sequence>
<accession>A0ABW6R9R3</accession>
<reference evidence="4 5" key="1">
    <citation type="submission" date="2024-10" db="EMBL/GenBank/DDBJ databases">
        <title>The Natural Products Discovery Center: Release of the First 8490 Sequenced Strains for Exploring Actinobacteria Biosynthetic Diversity.</title>
        <authorList>
            <person name="Kalkreuter E."/>
            <person name="Kautsar S.A."/>
            <person name="Yang D."/>
            <person name="Bader C.D."/>
            <person name="Teijaro C.N."/>
            <person name="Fluegel L."/>
            <person name="Davis C.M."/>
            <person name="Simpson J.R."/>
            <person name="Lauterbach L."/>
            <person name="Steele A.D."/>
            <person name="Gui C."/>
            <person name="Meng S."/>
            <person name="Li G."/>
            <person name="Viehrig K."/>
            <person name="Ye F."/>
            <person name="Su P."/>
            <person name="Kiefer A.F."/>
            <person name="Nichols A."/>
            <person name="Cepeda A.J."/>
            <person name="Yan W."/>
            <person name="Fan B."/>
            <person name="Jiang Y."/>
            <person name="Adhikari A."/>
            <person name="Zheng C.-J."/>
            <person name="Schuster L."/>
            <person name="Cowan T.M."/>
            <person name="Smanski M.J."/>
            <person name="Chevrette M.G."/>
            <person name="De Carvalho L.P.S."/>
            <person name="Shen B."/>
        </authorList>
    </citation>
    <scope>NUCLEOTIDE SEQUENCE [LARGE SCALE GENOMIC DNA]</scope>
    <source>
        <strain evidence="4 5">NPDC003029</strain>
    </source>
</reference>
<name>A0ABW6R9R3_9ACTN</name>
<evidence type="ECO:0000313" key="4">
    <source>
        <dbReference type="EMBL" id="MFF3338242.1"/>
    </source>
</evidence>
<feature type="chain" id="PRO_5046716291" description="Gram-positive cocci surface proteins LPxTG domain-containing protein" evidence="3">
    <location>
        <begin position="24"/>
        <end position="302"/>
    </location>
</feature>
<proteinExistence type="predicted"/>
<keyword evidence="5" id="KW-1185">Reference proteome</keyword>
<feature type="region of interest" description="Disordered" evidence="1">
    <location>
        <begin position="37"/>
        <end position="73"/>
    </location>
</feature>